<dbReference type="EMBL" id="BKCJ010002005">
    <property type="protein sequence ID" value="GEU45587.1"/>
    <property type="molecule type" value="Genomic_DNA"/>
</dbReference>
<accession>A0A6L2KA21</accession>
<sequence>MGVYRAKGREKELWDALEITPIDQAHQFVSPPSGDAIMDFVNELGYTEVIYFMSRMAHTKKGRKDKPHVIPYCRFMKLIICHLGRIHNIHQRSTSLFHLVEEDHRLEMVAKHNRRIAAEKEGNKKPTTAKQPKPKPARKSSLQLIDEEEPSQPEPEPEPEHQGEGDEYDVKRAIQMSLESFKV</sequence>
<evidence type="ECO:0000313" key="2">
    <source>
        <dbReference type="EMBL" id="GEU45587.1"/>
    </source>
</evidence>
<evidence type="ECO:0000256" key="1">
    <source>
        <dbReference type="SAM" id="MobiDB-lite"/>
    </source>
</evidence>
<dbReference type="AlphaFoldDB" id="A0A6L2KA21"/>
<feature type="compositionally biased region" description="Acidic residues" evidence="1">
    <location>
        <begin position="145"/>
        <end position="157"/>
    </location>
</feature>
<feature type="region of interest" description="Disordered" evidence="1">
    <location>
        <begin position="114"/>
        <end position="172"/>
    </location>
</feature>
<feature type="compositionally biased region" description="Basic and acidic residues" evidence="1">
    <location>
        <begin position="158"/>
        <end position="172"/>
    </location>
</feature>
<organism evidence="2">
    <name type="scientific">Tanacetum cinerariifolium</name>
    <name type="common">Dalmatian daisy</name>
    <name type="synonym">Chrysanthemum cinerariifolium</name>
    <dbReference type="NCBI Taxonomy" id="118510"/>
    <lineage>
        <taxon>Eukaryota</taxon>
        <taxon>Viridiplantae</taxon>
        <taxon>Streptophyta</taxon>
        <taxon>Embryophyta</taxon>
        <taxon>Tracheophyta</taxon>
        <taxon>Spermatophyta</taxon>
        <taxon>Magnoliopsida</taxon>
        <taxon>eudicotyledons</taxon>
        <taxon>Gunneridae</taxon>
        <taxon>Pentapetalae</taxon>
        <taxon>asterids</taxon>
        <taxon>campanulids</taxon>
        <taxon>Asterales</taxon>
        <taxon>Asteraceae</taxon>
        <taxon>Asteroideae</taxon>
        <taxon>Anthemideae</taxon>
        <taxon>Anthemidinae</taxon>
        <taxon>Tanacetum</taxon>
    </lineage>
</organism>
<gene>
    <name evidence="2" type="ORF">Tci_017565</name>
</gene>
<comment type="caution">
    <text evidence="2">The sequence shown here is derived from an EMBL/GenBank/DDBJ whole genome shotgun (WGS) entry which is preliminary data.</text>
</comment>
<feature type="compositionally biased region" description="Basic and acidic residues" evidence="1">
    <location>
        <begin position="114"/>
        <end position="124"/>
    </location>
</feature>
<proteinExistence type="predicted"/>
<name>A0A6L2KA21_TANCI</name>
<reference evidence="2" key="1">
    <citation type="journal article" date="2019" name="Sci. Rep.">
        <title>Draft genome of Tanacetum cinerariifolium, the natural source of mosquito coil.</title>
        <authorList>
            <person name="Yamashiro T."/>
            <person name="Shiraishi A."/>
            <person name="Satake H."/>
            <person name="Nakayama K."/>
        </authorList>
    </citation>
    <scope>NUCLEOTIDE SEQUENCE</scope>
</reference>
<protein>
    <submittedName>
        <fullName evidence="2">Uncharacterized protein</fullName>
    </submittedName>
</protein>